<dbReference type="Pfam" id="PF12412">
    <property type="entry name" value="DUF3667"/>
    <property type="match status" value="1"/>
</dbReference>
<comment type="caution">
    <text evidence="2">The sequence shown here is derived from an EMBL/GenBank/DDBJ whole genome shotgun (WGS) entry which is preliminary data.</text>
</comment>
<accession>A0A2S6IHA9</accession>
<dbReference type="OrthoDB" id="1143019at2"/>
<protein>
    <submittedName>
        <fullName evidence="2">Uncharacterized protein DUF3667</fullName>
    </submittedName>
</protein>
<organism evidence="2 3">
    <name type="scientific">Nonlabens xylanidelens</name>
    <dbReference type="NCBI Taxonomy" id="191564"/>
    <lineage>
        <taxon>Bacteria</taxon>
        <taxon>Pseudomonadati</taxon>
        <taxon>Bacteroidota</taxon>
        <taxon>Flavobacteriia</taxon>
        <taxon>Flavobacteriales</taxon>
        <taxon>Flavobacteriaceae</taxon>
        <taxon>Nonlabens</taxon>
    </lineage>
</organism>
<feature type="transmembrane region" description="Helical" evidence="1">
    <location>
        <begin position="225"/>
        <end position="257"/>
    </location>
</feature>
<dbReference type="AlphaFoldDB" id="A0A2S6IHA9"/>
<evidence type="ECO:0000313" key="2">
    <source>
        <dbReference type="EMBL" id="PPK93592.1"/>
    </source>
</evidence>
<keyword evidence="1" id="KW-0812">Transmembrane</keyword>
<gene>
    <name evidence="2" type="ORF">LY01_02375</name>
</gene>
<feature type="transmembrane region" description="Helical" evidence="1">
    <location>
        <begin position="194"/>
        <end position="213"/>
    </location>
</feature>
<name>A0A2S6IHA9_9FLAO</name>
<dbReference type="InterPro" id="IPR022134">
    <property type="entry name" value="DUF3667"/>
</dbReference>
<sequence>MERNCKNCKKLLYAQQNYCSHCGSKWVEYRLTPRKITAELSNRYLGTDNVFLVTILGLLRYPEDVINGYISGQRKKYVNPINFYLISLSLVGLQIFLLRHFAPDTLGMNVAEITNVQNNTGQSLENFTDFFYDYIGAFTTFFLPAYALSGYIIFLDIRKYNFTEHLILYVYVFALVNIVTFVATPLMIGFDIPYQMVSLALTPFIFLQVAWYYKRCFKLDVQQTVLKGLLAIIVFNVISAILMIIVIIIAVALLFFFNSDLLNTAAAH</sequence>
<keyword evidence="3" id="KW-1185">Reference proteome</keyword>
<feature type="transmembrane region" description="Helical" evidence="1">
    <location>
        <begin position="134"/>
        <end position="154"/>
    </location>
</feature>
<keyword evidence="1" id="KW-1133">Transmembrane helix</keyword>
<feature type="transmembrane region" description="Helical" evidence="1">
    <location>
        <begin position="81"/>
        <end position="102"/>
    </location>
</feature>
<dbReference type="EMBL" id="PTJE01000006">
    <property type="protein sequence ID" value="PPK93592.1"/>
    <property type="molecule type" value="Genomic_DNA"/>
</dbReference>
<evidence type="ECO:0000256" key="1">
    <source>
        <dbReference type="SAM" id="Phobius"/>
    </source>
</evidence>
<reference evidence="2 3" key="1">
    <citation type="submission" date="2018-02" db="EMBL/GenBank/DDBJ databases">
        <title>Genomic Encyclopedia of Archaeal and Bacterial Type Strains, Phase II (KMG-II): from individual species to whole genera.</title>
        <authorList>
            <person name="Goeker M."/>
        </authorList>
    </citation>
    <scope>NUCLEOTIDE SEQUENCE [LARGE SCALE GENOMIC DNA]</scope>
    <source>
        <strain evidence="2 3">DSM 16809</strain>
    </source>
</reference>
<keyword evidence="1" id="KW-0472">Membrane</keyword>
<dbReference type="RefSeq" id="WP_104516048.1">
    <property type="nucleotide sequence ID" value="NZ_MQVW01000024.1"/>
</dbReference>
<feature type="transmembrane region" description="Helical" evidence="1">
    <location>
        <begin position="166"/>
        <end position="188"/>
    </location>
</feature>
<proteinExistence type="predicted"/>
<evidence type="ECO:0000313" key="3">
    <source>
        <dbReference type="Proteomes" id="UP000239002"/>
    </source>
</evidence>
<dbReference type="Proteomes" id="UP000239002">
    <property type="component" value="Unassembled WGS sequence"/>
</dbReference>